<keyword evidence="8" id="KW-1185">Reference proteome</keyword>
<keyword evidence="1" id="KW-0805">Transcription regulation</keyword>
<dbReference type="GO" id="GO:0003700">
    <property type="term" value="F:DNA-binding transcription factor activity"/>
    <property type="evidence" value="ECO:0007669"/>
    <property type="project" value="InterPro"/>
</dbReference>
<dbReference type="RefSeq" id="WP_136368128.1">
    <property type="nucleotide sequence ID" value="NZ_SSOB01000002.1"/>
</dbReference>
<feature type="domain" description="HTH araC/xylS-type" evidence="5">
    <location>
        <begin position="431"/>
        <end position="529"/>
    </location>
</feature>
<feature type="modified residue" description="4-aspartylphosphate" evidence="4">
    <location>
        <position position="55"/>
    </location>
</feature>
<dbReference type="SMART" id="SM00342">
    <property type="entry name" value="HTH_ARAC"/>
    <property type="match status" value="1"/>
</dbReference>
<keyword evidence="2" id="KW-0238">DNA-binding</keyword>
<evidence type="ECO:0000259" key="6">
    <source>
        <dbReference type="PROSITE" id="PS50110"/>
    </source>
</evidence>
<dbReference type="Pfam" id="PF00072">
    <property type="entry name" value="Response_reg"/>
    <property type="match status" value="1"/>
</dbReference>
<dbReference type="InterPro" id="IPR009057">
    <property type="entry name" value="Homeodomain-like_sf"/>
</dbReference>
<evidence type="ECO:0000256" key="2">
    <source>
        <dbReference type="ARBA" id="ARBA00023125"/>
    </source>
</evidence>
<reference evidence="7 8" key="1">
    <citation type="submission" date="2019-04" db="EMBL/GenBank/DDBJ databases">
        <title>Cohnella sp. nov. isolated from preserved vegetables.</title>
        <authorList>
            <person name="Lin S.-Y."/>
            <person name="Hung M.-H."/>
            <person name="Young C.-C."/>
        </authorList>
    </citation>
    <scope>NUCLEOTIDE SEQUENCE [LARGE SCALE GENOMIC DNA]</scope>
    <source>
        <strain evidence="7 8">CC-MHH1044</strain>
    </source>
</reference>
<dbReference type="EMBL" id="SSOB01000002">
    <property type="protein sequence ID" value="THF84126.1"/>
    <property type="molecule type" value="Genomic_DNA"/>
</dbReference>
<dbReference type="SUPFAM" id="SSF46689">
    <property type="entry name" value="Homeodomain-like"/>
    <property type="match status" value="2"/>
</dbReference>
<dbReference type="InterPro" id="IPR020449">
    <property type="entry name" value="Tscrpt_reg_AraC-type_HTH"/>
</dbReference>
<sequence length="534" mass="60662">MIRVLIVDDEIYAVKGLVSGVRWEEAGVGAVFEAYHAAMAKEILLREEIDVMICDIEMPEASGLELMEWAAEQCLPVETIVLTCHSEFSYAQKALQLGGTDYLLKPVVYADLEQVLAKTVRKAQEKRKVSELGDLYQKYAELWNSRKPLLIERFWEDLLERRIRPDREAIAAALAGCDIDVRDIERVRLVLISLEQWEKPLSEREEEIMEYAVRKAAEEILLASQTGHVIRDRRGHTIAIVPVPEGGADGSEEDLARLCRTYLDACRQYFYCRLSCYVGEPTAIEEAIGSYLALQNAEYRNVSRMNAIIELKEEPLDVSFPSAAQPSMLELADLLEQGKREEALRALGEKLRQEELTVETLTGMYHSLLQVVYYVLHRRGFSAALLYGGEGWPDARQAAKSVERFESWAERVLETADRLLESHSSASPVVQKVKAIVTERLSEELTREDLAAAVFLNPAYLSRLFRKETGMVLTEYILQEKMRRASELLATTESSISEIAGGLGYGNFSYFARQFRKVYGETPHDYRKLLKRAK</sequence>
<dbReference type="SMART" id="SM00448">
    <property type="entry name" value="REC"/>
    <property type="match status" value="1"/>
</dbReference>
<evidence type="ECO:0000259" key="5">
    <source>
        <dbReference type="PROSITE" id="PS01124"/>
    </source>
</evidence>
<dbReference type="GO" id="GO:0043565">
    <property type="term" value="F:sequence-specific DNA binding"/>
    <property type="evidence" value="ECO:0007669"/>
    <property type="project" value="InterPro"/>
</dbReference>
<keyword evidence="3" id="KW-0804">Transcription</keyword>
<dbReference type="SUPFAM" id="SSF52172">
    <property type="entry name" value="CheY-like"/>
    <property type="match status" value="1"/>
</dbReference>
<feature type="domain" description="Response regulatory" evidence="6">
    <location>
        <begin position="3"/>
        <end position="120"/>
    </location>
</feature>
<dbReference type="Gene3D" id="3.40.50.2300">
    <property type="match status" value="1"/>
</dbReference>
<organism evidence="7 8">
    <name type="scientific">Cohnella fermenti</name>
    <dbReference type="NCBI Taxonomy" id="2565925"/>
    <lineage>
        <taxon>Bacteria</taxon>
        <taxon>Bacillati</taxon>
        <taxon>Bacillota</taxon>
        <taxon>Bacilli</taxon>
        <taxon>Bacillales</taxon>
        <taxon>Paenibacillaceae</taxon>
        <taxon>Cohnella</taxon>
    </lineage>
</organism>
<dbReference type="PANTHER" id="PTHR43280:SF2">
    <property type="entry name" value="HTH-TYPE TRANSCRIPTIONAL REGULATOR EXSA"/>
    <property type="match status" value="1"/>
</dbReference>
<protein>
    <submittedName>
        <fullName evidence="7">Helix-turn-helix domain-containing protein</fullName>
    </submittedName>
</protein>
<name>A0A4S4C9S8_9BACL</name>
<dbReference type="PANTHER" id="PTHR43280">
    <property type="entry name" value="ARAC-FAMILY TRANSCRIPTIONAL REGULATOR"/>
    <property type="match status" value="1"/>
</dbReference>
<evidence type="ECO:0000256" key="1">
    <source>
        <dbReference type="ARBA" id="ARBA00023015"/>
    </source>
</evidence>
<dbReference type="PROSITE" id="PS01124">
    <property type="entry name" value="HTH_ARAC_FAMILY_2"/>
    <property type="match status" value="1"/>
</dbReference>
<dbReference type="OrthoDB" id="1974963at2"/>
<evidence type="ECO:0000256" key="3">
    <source>
        <dbReference type="ARBA" id="ARBA00023163"/>
    </source>
</evidence>
<dbReference type="InterPro" id="IPR011006">
    <property type="entry name" value="CheY-like_superfamily"/>
</dbReference>
<dbReference type="InterPro" id="IPR001789">
    <property type="entry name" value="Sig_transdc_resp-reg_receiver"/>
</dbReference>
<comment type="caution">
    <text evidence="7">The sequence shown here is derived from an EMBL/GenBank/DDBJ whole genome shotgun (WGS) entry which is preliminary data.</text>
</comment>
<dbReference type="PROSITE" id="PS50110">
    <property type="entry name" value="RESPONSE_REGULATORY"/>
    <property type="match status" value="1"/>
</dbReference>
<proteinExistence type="predicted"/>
<evidence type="ECO:0000256" key="4">
    <source>
        <dbReference type="PROSITE-ProRule" id="PRU00169"/>
    </source>
</evidence>
<accession>A0A4S4C9S8</accession>
<dbReference type="PRINTS" id="PR00032">
    <property type="entry name" value="HTHARAC"/>
</dbReference>
<dbReference type="AlphaFoldDB" id="A0A4S4C9S8"/>
<dbReference type="Pfam" id="PF12833">
    <property type="entry name" value="HTH_18"/>
    <property type="match status" value="1"/>
</dbReference>
<dbReference type="Gene3D" id="1.10.10.60">
    <property type="entry name" value="Homeodomain-like"/>
    <property type="match status" value="2"/>
</dbReference>
<evidence type="ECO:0000313" key="7">
    <source>
        <dbReference type="EMBL" id="THF84126.1"/>
    </source>
</evidence>
<keyword evidence="4" id="KW-0597">Phosphoprotein</keyword>
<dbReference type="CDD" id="cd17536">
    <property type="entry name" value="REC_YesN-like"/>
    <property type="match status" value="1"/>
</dbReference>
<dbReference type="InterPro" id="IPR018060">
    <property type="entry name" value="HTH_AraC"/>
</dbReference>
<evidence type="ECO:0000313" key="8">
    <source>
        <dbReference type="Proteomes" id="UP000310636"/>
    </source>
</evidence>
<gene>
    <name evidence="7" type="ORF">E6C55_02135</name>
</gene>
<dbReference type="Proteomes" id="UP000310636">
    <property type="component" value="Unassembled WGS sequence"/>
</dbReference>
<dbReference type="GO" id="GO:0000160">
    <property type="term" value="P:phosphorelay signal transduction system"/>
    <property type="evidence" value="ECO:0007669"/>
    <property type="project" value="InterPro"/>
</dbReference>